<gene>
    <name evidence="1" type="ORF">ONZ43_g3583</name>
</gene>
<evidence type="ECO:0000313" key="1">
    <source>
        <dbReference type="EMBL" id="KAJ8119469.1"/>
    </source>
</evidence>
<keyword evidence="2" id="KW-1185">Reference proteome</keyword>
<name>A0ACC2IWJ3_9PEZI</name>
<comment type="caution">
    <text evidence="1">The sequence shown here is derived from an EMBL/GenBank/DDBJ whole genome shotgun (WGS) entry which is preliminary data.</text>
</comment>
<dbReference type="Proteomes" id="UP001153334">
    <property type="component" value="Unassembled WGS sequence"/>
</dbReference>
<proteinExistence type="predicted"/>
<dbReference type="EMBL" id="JAPESX010000854">
    <property type="protein sequence ID" value="KAJ8119469.1"/>
    <property type="molecule type" value="Genomic_DNA"/>
</dbReference>
<protein>
    <submittedName>
        <fullName evidence="1">Uncharacterized protein</fullName>
    </submittedName>
</protein>
<organism evidence="1 2">
    <name type="scientific">Nemania bipapillata</name>
    <dbReference type="NCBI Taxonomy" id="110536"/>
    <lineage>
        <taxon>Eukaryota</taxon>
        <taxon>Fungi</taxon>
        <taxon>Dikarya</taxon>
        <taxon>Ascomycota</taxon>
        <taxon>Pezizomycotina</taxon>
        <taxon>Sordariomycetes</taxon>
        <taxon>Xylariomycetidae</taxon>
        <taxon>Xylariales</taxon>
        <taxon>Xylariaceae</taxon>
        <taxon>Nemania</taxon>
    </lineage>
</organism>
<evidence type="ECO:0000313" key="2">
    <source>
        <dbReference type="Proteomes" id="UP001153334"/>
    </source>
</evidence>
<accession>A0ACC2IWJ3</accession>
<reference evidence="1" key="1">
    <citation type="submission" date="2022-11" db="EMBL/GenBank/DDBJ databases">
        <title>Genome Sequence of Nemania bipapillata.</title>
        <authorList>
            <person name="Buettner E."/>
        </authorList>
    </citation>
    <scope>NUCLEOTIDE SEQUENCE</scope>
    <source>
        <strain evidence="1">CP14</strain>
    </source>
</reference>
<sequence length="557" mass="62095">MKTAMLVSVTACLGQLKWRHFSTRPRAMYDLSLLDDSSRGPWGSFMLLTTWRIRSVLVLGLALLSILALGIEPSTQQIISVGTRDRKIPSDSVLTSRADGYFSIRSMSDHQISEATIAQLFPGKQAYELELMKAFRSVLAGSVRTPFYSCSDTASRCEWDDFSTLAVCSDLHNVTYSVPYDCDIRHDLPNTTDFALANCTYEFPTGLPSTENAANRISLTLIYGIPDVMRQAFTLQSSIINSTASIASFWIVGNKDRSQEFMPWPNAGDFHSPAFRQAFSDYVHSFDSYIVDFYWCNRTYHNMVASSGKRTADIVSSLAWKACDCPYLKAKYHEPSCCNWSNGPNATGILPNTSYPISHLYSSSASGKTYNISQYVFRSMGSFLQDQQEELIAWLATAGIDMETNASDMAAALTEYMLRPGGDNVNTTTLSGYEVFTESYYRVDWAWLALPALEVLLASILLVATIIMTRHQPALKNSAIALLIHGLSGWADDELQISEPETAQKLQSFACSQMTLFARDEQGNLKFQKSGETKSTGIDSTKWSNWTFRRPPKMAPT</sequence>